<reference evidence="2 3" key="1">
    <citation type="submission" date="2024-05" db="EMBL/GenBank/DDBJ databases">
        <title>Genome sequencing and assembly of Indian major carp, Cirrhinus mrigala (Hamilton, 1822).</title>
        <authorList>
            <person name="Mohindra V."/>
            <person name="Chowdhury L.M."/>
            <person name="Lal K."/>
            <person name="Jena J.K."/>
        </authorList>
    </citation>
    <scope>NUCLEOTIDE SEQUENCE [LARGE SCALE GENOMIC DNA]</scope>
    <source>
        <strain evidence="2">CM1030</strain>
        <tissue evidence="2">Blood</tissue>
    </source>
</reference>
<dbReference type="EMBL" id="JAMKFB020000008">
    <property type="protein sequence ID" value="KAL0187263.1"/>
    <property type="molecule type" value="Genomic_DNA"/>
</dbReference>
<protein>
    <recommendedName>
        <fullName evidence="1">Dedicator of cytokinesis TPR repeats region domain-containing protein</fullName>
    </recommendedName>
</protein>
<sequence length="50" mass="5785">MFMPLPGQQKMKFIPAMVGPILEATKATIPIFFDMMQCEHHFSTTHTFQK</sequence>
<feature type="domain" description="Dedicator of cytokinesis TPR repeats region" evidence="1">
    <location>
        <begin position="7"/>
        <end position="47"/>
    </location>
</feature>
<keyword evidence="3" id="KW-1185">Reference proteome</keyword>
<dbReference type="InterPro" id="IPR056372">
    <property type="entry name" value="TPR_DOCK"/>
</dbReference>
<dbReference type="Proteomes" id="UP001529510">
    <property type="component" value="Unassembled WGS sequence"/>
</dbReference>
<dbReference type="AlphaFoldDB" id="A0ABD0QNH9"/>
<accession>A0ABD0QNH9</accession>
<evidence type="ECO:0000259" key="1">
    <source>
        <dbReference type="Pfam" id="PF23554"/>
    </source>
</evidence>
<gene>
    <name evidence="2" type="ORF">M9458_018933</name>
</gene>
<evidence type="ECO:0000313" key="2">
    <source>
        <dbReference type="EMBL" id="KAL0187263.1"/>
    </source>
</evidence>
<comment type="caution">
    <text evidence="2">The sequence shown here is derived from an EMBL/GenBank/DDBJ whole genome shotgun (WGS) entry which is preliminary data.</text>
</comment>
<dbReference type="Pfam" id="PF23554">
    <property type="entry name" value="TPR_DOCK"/>
    <property type="match status" value="1"/>
</dbReference>
<name>A0ABD0QNH9_CIRMR</name>
<evidence type="ECO:0000313" key="3">
    <source>
        <dbReference type="Proteomes" id="UP001529510"/>
    </source>
</evidence>
<proteinExistence type="predicted"/>
<organism evidence="2 3">
    <name type="scientific">Cirrhinus mrigala</name>
    <name type="common">Mrigala</name>
    <dbReference type="NCBI Taxonomy" id="683832"/>
    <lineage>
        <taxon>Eukaryota</taxon>
        <taxon>Metazoa</taxon>
        <taxon>Chordata</taxon>
        <taxon>Craniata</taxon>
        <taxon>Vertebrata</taxon>
        <taxon>Euteleostomi</taxon>
        <taxon>Actinopterygii</taxon>
        <taxon>Neopterygii</taxon>
        <taxon>Teleostei</taxon>
        <taxon>Ostariophysi</taxon>
        <taxon>Cypriniformes</taxon>
        <taxon>Cyprinidae</taxon>
        <taxon>Labeoninae</taxon>
        <taxon>Labeonini</taxon>
        <taxon>Cirrhinus</taxon>
    </lineage>
</organism>
<feature type="non-terminal residue" evidence="2">
    <location>
        <position position="50"/>
    </location>
</feature>